<organism evidence="2 3">
    <name type="scientific">Morganella morganii</name>
    <name type="common">Proteus morganii</name>
    <dbReference type="NCBI Taxonomy" id="582"/>
    <lineage>
        <taxon>Bacteria</taxon>
        <taxon>Pseudomonadati</taxon>
        <taxon>Pseudomonadota</taxon>
        <taxon>Gammaproteobacteria</taxon>
        <taxon>Enterobacterales</taxon>
        <taxon>Morganellaceae</taxon>
        <taxon>Morganella</taxon>
    </lineage>
</organism>
<dbReference type="InterPro" id="IPR038732">
    <property type="entry name" value="HpyO/CreE_NAD-binding"/>
</dbReference>
<reference evidence="2" key="2">
    <citation type="submission" date="2020-10" db="EMBL/GenBank/DDBJ databases">
        <authorList>
            <consortium name="NCBI Pathogen Detection Project"/>
        </authorList>
    </citation>
    <scope>NUCLEOTIDE SEQUENCE</scope>
    <source>
        <strain evidence="2">Morganella morganii ARLG-3209</strain>
    </source>
</reference>
<dbReference type="AlphaFoldDB" id="A0AAN5RZI1"/>
<dbReference type="InterPro" id="IPR052189">
    <property type="entry name" value="L-asp_N-monooxygenase_NS-form"/>
</dbReference>
<dbReference type="Gene3D" id="3.50.50.60">
    <property type="entry name" value="FAD/NAD(P)-binding domain"/>
    <property type="match status" value="1"/>
</dbReference>
<name>A0AAN5RZI1_MORMO</name>
<dbReference type="InterPro" id="IPR036188">
    <property type="entry name" value="FAD/NAD-bd_sf"/>
</dbReference>
<feature type="domain" description="FAD-dependent urate hydroxylase HpyO/Asp monooxygenase CreE-like FAD/NAD(P)-binding" evidence="1">
    <location>
        <begin position="5"/>
        <end position="151"/>
    </location>
</feature>
<protein>
    <recommendedName>
        <fullName evidence="1">FAD-dependent urate hydroxylase HpyO/Asp monooxygenase CreE-like FAD/NAD(P)-binding domain-containing protein</fullName>
    </recommendedName>
</protein>
<dbReference type="Proteomes" id="UP000865968">
    <property type="component" value="Unassembled WGS sequence"/>
</dbReference>
<sequence>MINIAIIGGGVGGISALAQLTEKNIKTNFTIYEKAEIAYSSSMLSKYSSHICNTSSLANSLYNKKPDDFSEYLILNKKVTDDNTFVPREIFIDYVYDTFEQSVKKATKAGSHIRIVNKKAASLTVEGKNSCYIFDEDGEKEHYHFVFVSTGPALEDIAQYIQPAGKTVVANTEPDKLSAFIPDKKSIAILGSKLNAIDAALFIAEESPDTKITMYSSSGELPSVRDYFFNNPEAAMELHEFPEPKNRDDLILMANYIIEKNNIPINDYSKIPETLLHEEISTCEKHNPSWEKYIKDFAEIANNVTLPDNKFYKNTQEIKRFISRYISSFPLSNAKKILALIKGKTLEIKKGGENDFFLNKDKITCKTDQREYDGIILSSGLTNSFLKKDNNLYTITSSRDDHDKEITPEDISALNKNGVWLSGSLLNNHYPFVNYIGFCVKQAFLFSESVKEQISA</sequence>
<dbReference type="PANTHER" id="PTHR40254">
    <property type="entry name" value="BLR0577 PROTEIN"/>
    <property type="match status" value="1"/>
</dbReference>
<reference evidence="2" key="1">
    <citation type="journal article" date="2018" name="Genome Biol.">
        <title>SKESA: strategic k-mer extension for scrupulous assemblies.</title>
        <authorList>
            <person name="Souvorov A."/>
            <person name="Agarwala R."/>
            <person name="Lipman D.J."/>
        </authorList>
    </citation>
    <scope>NUCLEOTIDE SEQUENCE</scope>
    <source>
        <strain evidence="2">Morganella morganii ARLG-3209</strain>
    </source>
</reference>
<proteinExistence type="predicted"/>
<evidence type="ECO:0000313" key="3">
    <source>
        <dbReference type="Proteomes" id="UP000865968"/>
    </source>
</evidence>
<dbReference type="EMBL" id="DACSWI010000003">
    <property type="protein sequence ID" value="HAT3808676.1"/>
    <property type="molecule type" value="Genomic_DNA"/>
</dbReference>
<evidence type="ECO:0000313" key="2">
    <source>
        <dbReference type="EMBL" id="HAT3808676.1"/>
    </source>
</evidence>
<dbReference type="Pfam" id="PF13454">
    <property type="entry name" value="NAD_binding_9"/>
    <property type="match status" value="1"/>
</dbReference>
<dbReference type="PANTHER" id="PTHR40254:SF1">
    <property type="entry name" value="BLR0577 PROTEIN"/>
    <property type="match status" value="1"/>
</dbReference>
<comment type="caution">
    <text evidence="2">The sequence shown here is derived from an EMBL/GenBank/DDBJ whole genome shotgun (WGS) entry which is preliminary data.</text>
</comment>
<evidence type="ECO:0000259" key="1">
    <source>
        <dbReference type="Pfam" id="PF13454"/>
    </source>
</evidence>
<accession>A0AAN5RZI1</accession>
<gene>
    <name evidence="2" type="ORF">I8608_001500</name>
</gene>
<dbReference type="SUPFAM" id="SSF51905">
    <property type="entry name" value="FAD/NAD(P)-binding domain"/>
    <property type="match status" value="1"/>
</dbReference>